<dbReference type="GeneID" id="9949214"/>
<name>A0A1S0TMG9_LOALO</name>
<proteinExistence type="predicted"/>
<evidence type="ECO:0000256" key="1">
    <source>
        <dbReference type="SAM" id="MobiDB-lite"/>
    </source>
</evidence>
<protein>
    <submittedName>
        <fullName evidence="2">Uncharacterized protein</fullName>
    </submittedName>
</protein>
<evidence type="ECO:0000313" key="2">
    <source>
        <dbReference type="EMBL" id="EFO16748.1"/>
    </source>
</evidence>
<reference evidence="2" key="1">
    <citation type="submission" date="2012-04" db="EMBL/GenBank/DDBJ databases">
        <title>The Genome Sequence of Loa loa.</title>
        <authorList>
            <consortium name="The Broad Institute Genome Sequencing Platform"/>
            <consortium name="Broad Institute Genome Sequencing Center for Infectious Disease"/>
            <person name="Nutman T.B."/>
            <person name="Fink D.L."/>
            <person name="Russ C."/>
            <person name="Young S."/>
            <person name="Zeng Q."/>
            <person name="Gargeya S."/>
            <person name="Alvarado L."/>
            <person name="Berlin A."/>
            <person name="Chapman S.B."/>
            <person name="Chen Z."/>
            <person name="Freedman E."/>
            <person name="Gellesch M."/>
            <person name="Goldberg J."/>
            <person name="Griggs A."/>
            <person name="Gujja S."/>
            <person name="Heilman E.R."/>
            <person name="Heiman D."/>
            <person name="Howarth C."/>
            <person name="Mehta T."/>
            <person name="Neiman D."/>
            <person name="Pearson M."/>
            <person name="Roberts A."/>
            <person name="Saif S."/>
            <person name="Shea T."/>
            <person name="Shenoy N."/>
            <person name="Sisk P."/>
            <person name="Stolte C."/>
            <person name="Sykes S."/>
            <person name="White J."/>
            <person name="Yandava C."/>
            <person name="Haas B."/>
            <person name="Henn M.R."/>
            <person name="Nusbaum C."/>
            <person name="Birren B."/>
        </authorList>
    </citation>
    <scope>NUCLEOTIDE SEQUENCE [LARGE SCALE GENOMIC DNA]</scope>
</reference>
<dbReference type="InParanoid" id="A0A1S0TMG9"/>
<feature type="region of interest" description="Disordered" evidence="1">
    <location>
        <begin position="54"/>
        <end position="73"/>
    </location>
</feature>
<accession>A0A1S0TMG9</accession>
<dbReference type="KEGG" id="loa:LOAG_11755"/>
<sequence>MKKKKEGDYSIRTTKYNHFSKKKESRNKKIQEKKNLWLATTFSNSDTYISNDIPGSKRSVKSNKEINQKSENSNNITIMEGGNIMIPIMKPEVVNYCFGNILHNKEYLMKIFFLSFFCISIESNQNIMLELTRVKLKV</sequence>
<dbReference type="EMBL" id="JH712382">
    <property type="protein sequence ID" value="EFO16748.1"/>
    <property type="molecule type" value="Genomic_DNA"/>
</dbReference>
<organism evidence="2">
    <name type="scientific">Loa loa</name>
    <name type="common">Eye worm</name>
    <name type="synonym">Filaria loa</name>
    <dbReference type="NCBI Taxonomy" id="7209"/>
    <lineage>
        <taxon>Eukaryota</taxon>
        <taxon>Metazoa</taxon>
        <taxon>Ecdysozoa</taxon>
        <taxon>Nematoda</taxon>
        <taxon>Chromadorea</taxon>
        <taxon>Rhabditida</taxon>
        <taxon>Spirurina</taxon>
        <taxon>Spiruromorpha</taxon>
        <taxon>Filarioidea</taxon>
        <taxon>Onchocercidae</taxon>
        <taxon>Loa</taxon>
    </lineage>
</organism>
<dbReference type="RefSeq" id="XP_003147321.1">
    <property type="nucleotide sequence ID" value="XM_003147273.1"/>
</dbReference>
<gene>
    <name evidence="2" type="ORF">LOAG_11755</name>
</gene>
<dbReference type="AlphaFoldDB" id="A0A1S0TMG9"/>
<dbReference type="CTD" id="9949214"/>